<dbReference type="FunFam" id="3.30.160.60:FF:001498">
    <property type="entry name" value="Zinc finger protein 404"/>
    <property type="match status" value="1"/>
</dbReference>
<dbReference type="FunFam" id="3.30.160.60:FF:000446">
    <property type="entry name" value="Zinc finger protein"/>
    <property type="match status" value="1"/>
</dbReference>
<feature type="compositionally biased region" description="Polar residues" evidence="12">
    <location>
        <begin position="56"/>
        <end position="65"/>
    </location>
</feature>
<keyword evidence="6" id="KW-0862">Zinc</keyword>
<feature type="domain" description="C2H2-type" evidence="13">
    <location>
        <begin position="100"/>
        <end position="127"/>
    </location>
</feature>
<evidence type="ECO:0000259" key="13">
    <source>
        <dbReference type="PROSITE" id="PS50157"/>
    </source>
</evidence>
<feature type="domain" description="C2H2-type" evidence="13">
    <location>
        <begin position="278"/>
        <end position="306"/>
    </location>
</feature>
<dbReference type="Pfam" id="PF00096">
    <property type="entry name" value="zf-C2H2"/>
    <property type="match status" value="6"/>
</dbReference>
<evidence type="ECO:0000313" key="15">
    <source>
        <dbReference type="Proteomes" id="UP000694567"/>
    </source>
</evidence>
<dbReference type="AlphaFoldDB" id="A0A8C0EFL3"/>
<feature type="domain" description="C2H2-type" evidence="13">
    <location>
        <begin position="194"/>
        <end position="221"/>
    </location>
</feature>
<evidence type="ECO:0000256" key="3">
    <source>
        <dbReference type="ARBA" id="ARBA00022723"/>
    </source>
</evidence>
<dbReference type="PANTHER" id="PTHR24393">
    <property type="entry name" value="ZINC FINGER PROTEIN"/>
    <property type="match status" value="1"/>
</dbReference>
<dbReference type="SMART" id="SM00355">
    <property type="entry name" value="ZnF_C2H2"/>
    <property type="match status" value="8"/>
</dbReference>
<organism evidence="14 15">
    <name type="scientific">Bubo bubo</name>
    <name type="common">Eurasian eagle-owl</name>
    <name type="synonym">Strix bubo</name>
    <dbReference type="NCBI Taxonomy" id="30461"/>
    <lineage>
        <taxon>Eukaryota</taxon>
        <taxon>Metazoa</taxon>
        <taxon>Chordata</taxon>
        <taxon>Craniata</taxon>
        <taxon>Vertebrata</taxon>
        <taxon>Euteleostomi</taxon>
        <taxon>Archelosauria</taxon>
        <taxon>Archosauria</taxon>
        <taxon>Dinosauria</taxon>
        <taxon>Saurischia</taxon>
        <taxon>Theropoda</taxon>
        <taxon>Coelurosauria</taxon>
        <taxon>Aves</taxon>
        <taxon>Neognathae</taxon>
        <taxon>Neoaves</taxon>
        <taxon>Telluraves</taxon>
        <taxon>Strigiformes</taxon>
        <taxon>Strigidae</taxon>
        <taxon>Bubo</taxon>
    </lineage>
</organism>
<reference evidence="14" key="2">
    <citation type="submission" date="2025-09" db="UniProtKB">
        <authorList>
            <consortium name="Ensembl"/>
        </authorList>
    </citation>
    <scope>IDENTIFICATION</scope>
</reference>
<dbReference type="FunFam" id="3.30.160.60:FF:000358">
    <property type="entry name" value="zinc finger protein 24"/>
    <property type="match status" value="1"/>
</dbReference>
<proteinExistence type="inferred from homology"/>
<dbReference type="Proteomes" id="UP000694567">
    <property type="component" value="Unplaced"/>
</dbReference>
<dbReference type="GO" id="GO:0005634">
    <property type="term" value="C:nucleus"/>
    <property type="evidence" value="ECO:0007669"/>
    <property type="project" value="UniProtKB-SubCell"/>
</dbReference>
<dbReference type="GO" id="GO:0008270">
    <property type="term" value="F:zinc ion binding"/>
    <property type="evidence" value="ECO:0007669"/>
    <property type="project" value="UniProtKB-KW"/>
</dbReference>
<evidence type="ECO:0000256" key="5">
    <source>
        <dbReference type="ARBA" id="ARBA00022771"/>
    </source>
</evidence>
<dbReference type="FunFam" id="3.30.160.60:FF:000100">
    <property type="entry name" value="Zinc finger 45-like"/>
    <property type="match status" value="2"/>
</dbReference>
<dbReference type="SUPFAM" id="SSF57667">
    <property type="entry name" value="beta-beta-alpha zinc fingers"/>
    <property type="match status" value="6"/>
</dbReference>
<accession>A0A8C0EFL3</accession>
<dbReference type="InterPro" id="IPR013087">
    <property type="entry name" value="Znf_C2H2_type"/>
</dbReference>
<evidence type="ECO:0000256" key="9">
    <source>
        <dbReference type="ARBA" id="ARBA00023163"/>
    </source>
</evidence>
<dbReference type="GO" id="GO:0001228">
    <property type="term" value="F:DNA-binding transcription activator activity, RNA polymerase II-specific"/>
    <property type="evidence" value="ECO:0007669"/>
    <property type="project" value="TreeGrafter"/>
</dbReference>
<feature type="domain" description="C2H2-type" evidence="13">
    <location>
        <begin position="403"/>
        <end position="430"/>
    </location>
</feature>
<dbReference type="Ensembl" id="ENSBOBT00000003207.1">
    <property type="protein sequence ID" value="ENSBOBP00000003120.1"/>
    <property type="gene ID" value="ENSBOBG00000002188.1"/>
</dbReference>
<name>A0A8C0EFL3_BUBBB</name>
<dbReference type="FunFam" id="3.30.160.60:FF:000744">
    <property type="entry name" value="zinc finger E-box-binding homeobox 1"/>
    <property type="match status" value="1"/>
</dbReference>
<dbReference type="PROSITE" id="PS00028">
    <property type="entry name" value="ZINC_FINGER_C2H2_1"/>
    <property type="match status" value="6"/>
</dbReference>
<evidence type="ECO:0000313" key="14">
    <source>
        <dbReference type="Ensembl" id="ENSBOBP00000003120.1"/>
    </source>
</evidence>
<evidence type="ECO:0000256" key="6">
    <source>
        <dbReference type="ARBA" id="ARBA00022833"/>
    </source>
</evidence>
<feature type="domain" description="C2H2-type" evidence="13">
    <location>
        <begin position="352"/>
        <end position="379"/>
    </location>
</feature>
<dbReference type="FunFam" id="3.30.160.60:FF:002343">
    <property type="entry name" value="Zinc finger protein 33A"/>
    <property type="match status" value="1"/>
</dbReference>
<evidence type="ECO:0000256" key="11">
    <source>
        <dbReference type="PROSITE-ProRule" id="PRU00042"/>
    </source>
</evidence>
<evidence type="ECO:0000256" key="10">
    <source>
        <dbReference type="ARBA" id="ARBA00023242"/>
    </source>
</evidence>
<keyword evidence="9" id="KW-0804">Transcription</keyword>
<protein>
    <recommendedName>
        <fullName evidence="13">C2H2-type domain-containing protein</fullName>
    </recommendedName>
</protein>
<keyword evidence="7" id="KW-0805">Transcription regulation</keyword>
<comment type="similarity">
    <text evidence="2">Belongs to the krueppel C2H2-type zinc-finger protein family.</text>
</comment>
<keyword evidence="15" id="KW-1185">Reference proteome</keyword>
<keyword evidence="8" id="KW-0238">DNA-binding</keyword>
<evidence type="ECO:0000256" key="12">
    <source>
        <dbReference type="SAM" id="MobiDB-lite"/>
    </source>
</evidence>
<evidence type="ECO:0000256" key="4">
    <source>
        <dbReference type="ARBA" id="ARBA00022737"/>
    </source>
</evidence>
<dbReference type="PANTHER" id="PTHR24393:SF157">
    <property type="entry name" value="ZINC FINGER PROTEIN 76"/>
    <property type="match status" value="1"/>
</dbReference>
<dbReference type="FunFam" id="3.30.160.60:FF:000149">
    <property type="entry name" value="Zinc finger protein 569"/>
    <property type="match status" value="1"/>
</dbReference>
<feature type="domain" description="C2H2-type" evidence="13">
    <location>
        <begin position="324"/>
        <end position="351"/>
    </location>
</feature>
<dbReference type="InterPro" id="IPR036236">
    <property type="entry name" value="Znf_C2H2_sf"/>
</dbReference>
<evidence type="ECO:0000256" key="1">
    <source>
        <dbReference type="ARBA" id="ARBA00004123"/>
    </source>
</evidence>
<comment type="subcellular location">
    <subcellularLocation>
        <location evidence="1">Nucleus</location>
    </subcellularLocation>
</comment>
<feature type="compositionally biased region" description="Basic and acidic residues" evidence="12">
    <location>
        <begin position="20"/>
        <end position="34"/>
    </location>
</feature>
<evidence type="ECO:0000256" key="2">
    <source>
        <dbReference type="ARBA" id="ARBA00006991"/>
    </source>
</evidence>
<keyword evidence="4" id="KW-0677">Repeat</keyword>
<sequence>MCLKSPLLSPFGLPTGAGTDKQKEEQCQPREEQRGMLQGPEEEPQSPTVDVEHDGQQQPDDTQGSHAPREPQKSSFKRTCAEDPQEGATQAWSNSRGKDYKCEVCGKVFTCRSKLKQHQYMHTGEKPFNCRDCGKNFRKRWNLLGGVGETEEWRRKRKDEVPIQSQKCSFKDTCAEDIPEAPTQPRRSSRQKEYLCEDCGKVFTRRNKLNEHRRIHTGEKPYKCRDCGKSFTLSGTLRRHQRTHNKEKLIPCTTCGKRFSFSSDLTRHQLIYTGERPYTCSDCSKSFQQSCQLWKHHLSIQKGEKPLKCSFNRTYSSSRGKEEYMCEYCGRVFPSTSNLTCHQETHTREKPYKCQDCGKSCSDNWKLRRHRRTHTKEKPFLCTMCGKRFSFSSHKIHTKEKRFHCNMCRKDFCFRTDLVKHQHSHMEERLYTSLHCEMTFQQSYHLYLWRHQQALQNGECWVGT</sequence>
<feature type="domain" description="C2H2-type" evidence="13">
    <location>
        <begin position="250"/>
        <end position="277"/>
    </location>
</feature>
<evidence type="ECO:0000256" key="8">
    <source>
        <dbReference type="ARBA" id="ARBA00023125"/>
    </source>
</evidence>
<feature type="domain" description="C2H2-type" evidence="13">
    <location>
        <begin position="222"/>
        <end position="249"/>
    </location>
</feature>
<dbReference type="GO" id="GO:0000978">
    <property type="term" value="F:RNA polymerase II cis-regulatory region sequence-specific DNA binding"/>
    <property type="evidence" value="ECO:0007669"/>
    <property type="project" value="TreeGrafter"/>
</dbReference>
<keyword evidence="5 11" id="KW-0863">Zinc-finger</keyword>
<dbReference type="PROSITE" id="PS50157">
    <property type="entry name" value="ZINC_FINGER_C2H2_2"/>
    <property type="match status" value="8"/>
</dbReference>
<feature type="region of interest" description="Disordered" evidence="12">
    <location>
        <begin position="1"/>
        <end position="93"/>
    </location>
</feature>
<dbReference type="Gene3D" id="3.30.160.60">
    <property type="entry name" value="Classic Zinc Finger"/>
    <property type="match status" value="10"/>
</dbReference>
<evidence type="ECO:0000256" key="7">
    <source>
        <dbReference type="ARBA" id="ARBA00023015"/>
    </source>
</evidence>
<keyword evidence="3" id="KW-0479">Metal-binding</keyword>
<reference evidence="14" key="1">
    <citation type="submission" date="2025-08" db="UniProtKB">
        <authorList>
            <consortium name="Ensembl"/>
        </authorList>
    </citation>
    <scope>IDENTIFICATION</scope>
</reference>
<keyword evidence="10" id="KW-0539">Nucleus</keyword>